<protein>
    <submittedName>
        <fullName evidence="1">Uncharacterized protein</fullName>
    </submittedName>
</protein>
<comment type="caution">
    <text evidence="1">The sequence shown here is derived from an EMBL/GenBank/DDBJ whole genome shotgun (WGS) entry which is preliminary data.</text>
</comment>
<dbReference type="AlphaFoldDB" id="A0A2S6N865"/>
<keyword evidence="2" id="KW-1185">Reference proteome</keyword>
<reference evidence="1 2" key="1">
    <citation type="journal article" date="2018" name="Arch. Microbiol.">
        <title>New insights into the metabolic potential of the phototrophic purple bacterium Rhodopila globiformis DSM 161(T) from its draft genome sequence and evidence for a vanadium-dependent nitrogenase.</title>
        <authorList>
            <person name="Imhoff J.F."/>
            <person name="Rahn T."/>
            <person name="Kunzel S."/>
            <person name="Neulinger S.C."/>
        </authorList>
    </citation>
    <scope>NUCLEOTIDE SEQUENCE [LARGE SCALE GENOMIC DNA]</scope>
    <source>
        <strain evidence="1 2">DSM 16996</strain>
    </source>
</reference>
<gene>
    <name evidence="1" type="ORF">CCR94_11340</name>
</gene>
<evidence type="ECO:0000313" key="1">
    <source>
        <dbReference type="EMBL" id="PPQ30799.1"/>
    </source>
</evidence>
<name>A0A2S6N865_9HYPH</name>
<proteinExistence type="predicted"/>
<sequence length="176" mass="19701">MERTAQSPTELHGQAVRLADKYKENFVDLGVILRKLKADSPDLFKQVYMETKLSYRKALYLVEIARRTADLPISREQLAELGWTKVQAIGAVLTDANCESWLAEAQNHTAEDLKDMVAGKRVIRGARNVTLRLAPKDHERFIQALLAHGAVQKNGGVKRKEEAIINIIAKLEKANG</sequence>
<dbReference type="Proteomes" id="UP000239089">
    <property type="component" value="Unassembled WGS sequence"/>
</dbReference>
<dbReference type="EMBL" id="NHSJ01000072">
    <property type="protein sequence ID" value="PPQ30799.1"/>
    <property type="molecule type" value="Genomic_DNA"/>
</dbReference>
<evidence type="ECO:0000313" key="2">
    <source>
        <dbReference type="Proteomes" id="UP000239089"/>
    </source>
</evidence>
<organism evidence="1 2">
    <name type="scientific">Rhodoblastus sphagnicola</name>
    <dbReference type="NCBI Taxonomy" id="333368"/>
    <lineage>
        <taxon>Bacteria</taxon>
        <taxon>Pseudomonadati</taxon>
        <taxon>Pseudomonadota</taxon>
        <taxon>Alphaproteobacteria</taxon>
        <taxon>Hyphomicrobiales</taxon>
        <taxon>Rhodoblastaceae</taxon>
        <taxon>Rhodoblastus</taxon>
    </lineage>
</organism>
<dbReference type="RefSeq" id="WP_104507971.1">
    <property type="nucleotide sequence ID" value="NZ_JACIGC010000053.1"/>
</dbReference>
<accession>A0A2S6N865</accession>